<evidence type="ECO:0000256" key="1">
    <source>
        <dbReference type="SAM" id="MobiDB-lite"/>
    </source>
</evidence>
<comment type="caution">
    <text evidence="2">The sequence shown here is derived from an EMBL/GenBank/DDBJ whole genome shotgun (WGS) entry which is preliminary data.</text>
</comment>
<accession>A0A843XP69</accession>
<feature type="compositionally biased region" description="Low complexity" evidence="1">
    <location>
        <begin position="79"/>
        <end position="98"/>
    </location>
</feature>
<evidence type="ECO:0000313" key="3">
    <source>
        <dbReference type="Proteomes" id="UP000652761"/>
    </source>
</evidence>
<dbReference type="Proteomes" id="UP000652761">
    <property type="component" value="Unassembled WGS sequence"/>
</dbReference>
<evidence type="ECO:0000313" key="2">
    <source>
        <dbReference type="EMBL" id="MQM20941.1"/>
    </source>
</evidence>
<dbReference type="AlphaFoldDB" id="A0A843XP69"/>
<sequence length="132" mass="14393">MFLNVGEIACKTMYQNKSKKIKKSTKDKYLSIAPKMSVDSPAQTDLIGYWQGVPVDSPTDVCRQICTGRTHRLLASIDTGSSSVDTGSSSVDMGSSSVDTRDLPRKSFVPIWDSVSIVDQVVSTLEAFPENI</sequence>
<name>A0A843XP69_COLES</name>
<keyword evidence="3" id="KW-1185">Reference proteome</keyword>
<proteinExistence type="predicted"/>
<protein>
    <submittedName>
        <fullName evidence="2">Uncharacterized protein</fullName>
    </submittedName>
</protein>
<organism evidence="2 3">
    <name type="scientific">Colocasia esculenta</name>
    <name type="common">Wild taro</name>
    <name type="synonym">Arum esculentum</name>
    <dbReference type="NCBI Taxonomy" id="4460"/>
    <lineage>
        <taxon>Eukaryota</taxon>
        <taxon>Viridiplantae</taxon>
        <taxon>Streptophyta</taxon>
        <taxon>Embryophyta</taxon>
        <taxon>Tracheophyta</taxon>
        <taxon>Spermatophyta</taxon>
        <taxon>Magnoliopsida</taxon>
        <taxon>Liliopsida</taxon>
        <taxon>Araceae</taxon>
        <taxon>Aroideae</taxon>
        <taxon>Colocasieae</taxon>
        <taxon>Colocasia</taxon>
    </lineage>
</organism>
<feature type="region of interest" description="Disordered" evidence="1">
    <location>
        <begin position="79"/>
        <end position="101"/>
    </location>
</feature>
<gene>
    <name evidence="2" type="ORF">Taro_053971</name>
</gene>
<dbReference type="EMBL" id="NMUH01010399">
    <property type="protein sequence ID" value="MQM20941.1"/>
    <property type="molecule type" value="Genomic_DNA"/>
</dbReference>
<reference evidence="2" key="1">
    <citation type="submission" date="2017-07" db="EMBL/GenBank/DDBJ databases">
        <title>Taro Niue Genome Assembly and Annotation.</title>
        <authorList>
            <person name="Atibalentja N."/>
            <person name="Keating K."/>
            <person name="Fields C.J."/>
        </authorList>
    </citation>
    <scope>NUCLEOTIDE SEQUENCE</scope>
    <source>
        <strain evidence="2">Niue_2</strain>
        <tissue evidence="2">Leaf</tissue>
    </source>
</reference>